<evidence type="ECO:0000313" key="2">
    <source>
        <dbReference type="EnsemblPlants" id="OMERI04G10230.6"/>
    </source>
</evidence>
<dbReference type="InterPro" id="IPR055357">
    <property type="entry name" value="LRR_At1g61320_AtMIF1"/>
</dbReference>
<dbReference type="PANTHER" id="PTHR34145:SF57">
    <property type="entry name" value="F-BOX DOMAIN-CONTAINING PROTEIN"/>
    <property type="match status" value="1"/>
</dbReference>
<protein>
    <recommendedName>
        <fullName evidence="1">At1g61320/AtMIF1 LRR domain-containing protein</fullName>
    </recommendedName>
</protein>
<sequence length="235" mass="26819">MNGKRKLDDRIELGDNMIINIAPDCCHPESIYKRRRSNQQLEKLPEAQFSKITSESFEGTAMLGSMTGRRQQCTQKFIENVNAVLLQDRFPNQKRLDLHAVYTSGKDLEVVLSNCCGFEWLSILRCQLHDELKVDHPLPSLLYLSVEDSRATPFVENLRVHDLKGPKANLNFSCTHLENAPNMVVITVDTTYIVGQYGPWVNSNKKEDEYVAAVHWTARRHFEGKISPSCSLKLL</sequence>
<name>A0A0E0DDR4_9ORYZ</name>
<dbReference type="AlphaFoldDB" id="A0A0E0DDR4"/>
<reference evidence="2" key="1">
    <citation type="submission" date="2015-04" db="UniProtKB">
        <authorList>
            <consortium name="EnsemblPlants"/>
        </authorList>
    </citation>
    <scope>IDENTIFICATION</scope>
</reference>
<keyword evidence="3" id="KW-1185">Reference proteome</keyword>
<dbReference type="InterPro" id="IPR053772">
    <property type="entry name" value="At1g61320/At1g61330-like"/>
</dbReference>
<dbReference type="PANTHER" id="PTHR34145">
    <property type="entry name" value="OS02G0105600 PROTEIN"/>
    <property type="match status" value="1"/>
</dbReference>
<evidence type="ECO:0000259" key="1">
    <source>
        <dbReference type="Pfam" id="PF23622"/>
    </source>
</evidence>
<dbReference type="STRING" id="40149.A0A0E0DDR4"/>
<accession>A0A0E0DDR4</accession>
<feature type="domain" description="At1g61320/AtMIF1 LRR" evidence="1">
    <location>
        <begin position="94"/>
        <end position="157"/>
    </location>
</feature>
<proteinExistence type="predicted"/>
<dbReference type="HOGENOM" id="CLU_1181806_0_0_1"/>
<dbReference type="Proteomes" id="UP000008021">
    <property type="component" value="Chromosome 4"/>
</dbReference>
<dbReference type="Gramene" id="OMERI04G10230.6">
    <property type="protein sequence ID" value="OMERI04G10230.6"/>
    <property type="gene ID" value="OMERI04G10230"/>
</dbReference>
<reference evidence="2" key="2">
    <citation type="submission" date="2018-05" db="EMBL/GenBank/DDBJ databases">
        <title>OmerRS3 (Oryza meridionalis Reference Sequence Version 3).</title>
        <authorList>
            <person name="Zhang J."/>
            <person name="Kudrna D."/>
            <person name="Lee S."/>
            <person name="Talag J."/>
            <person name="Welchert J."/>
            <person name="Wing R.A."/>
        </authorList>
    </citation>
    <scope>NUCLEOTIDE SEQUENCE [LARGE SCALE GENOMIC DNA]</scope>
    <source>
        <strain evidence="2">cv. OR44</strain>
    </source>
</reference>
<organism evidence="2">
    <name type="scientific">Oryza meridionalis</name>
    <dbReference type="NCBI Taxonomy" id="40149"/>
    <lineage>
        <taxon>Eukaryota</taxon>
        <taxon>Viridiplantae</taxon>
        <taxon>Streptophyta</taxon>
        <taxon>Embryophyta</taxon>
        <taxon>Tracheophyta</taxon>
        <taxon>Spermatophyta</taxon>
        <taxon>Magnoliopsida</taxon>
        <taxon>Liliopsida</taxon>
        <taxon>Poales</taxon>
        <taxon>Poaceae</taxon>
        <taxon>BOP clade</taxon>
        <taxon>Oryzoideae</taxon>
        <taxon>Oryzeae</taxon>
        <taxon>Oryzinae</taxon>
        <taxon>Oryza</taxon>
    </lineage>
</organism>
<dbReference type="Pfam" id="PF23622">
    <property type="entry name" value="LRR_At1g61320_AtMIF1"/>
    <property type="match status" value="1"/>
</dbReference>
<dbReference type="EnsemblPlants" id="OMERI04G10230.6">
    <property type="protein sequence ID" value="OMERI04G10230.6"/>
    <property type="gene ID" value="OMERI04G10230"/>
</dbReference>
<evidence type="ECO:0000313" key="3">
    <source>
        <dbReference type="Proteomes" id="UP000008021"/>
    </source>
</evidence>